<evidence type="ECO:0000256" key="5">
    <source>
        <dbReference type="SAM" id="MobiDB-lite"/>
    </source>
</evidence>
<gene>
    <name evidence="7" type="ORF">GJ744_008348</name>
</gene>
<feature type="compositionally biased region" description="Low complexity" evidence="5">
    <location>
        <begin position="104"/>
        <end position="117"/>
    </location>
</feature>
<dbReference type="AlphaFoldDB" id="A0A8H7ALD2"/>
<evidence type="ECO:0000256" key="3">
    <source>
        <dbReference type="ARBA" id="ARBA00023163"/>
    </source>
</evidence>
<dbReference type="CDD" id="cd00067">
    <property type="entry name" value="GAL4"/>
    <property type="match status" value="1"/>
</dbReference>
<dbReference type="Proteomes" id="UP000606974">
    <property type="component" value="Unassembled WGS sequence"/>
</dbReference>
<evidence type="ECO:0000313" key="7">
    <source>
        <dbReference type="EMBL" id="KAF7509121.1"/>
    </source>
</evidence>
<sequence>MVGVAGKSKGCSTCRGRKKGCDLARPSCGQCLKSGKVCGGYQRDLTFIHHKIPDKDRQPPTVPKAAPANDGSLSLASSDRSYSPPRSALVSWPAVSPNHDWEGSSEPGQQQSWPSPSLQLLPSSLTLTALTALHTSLFNSLWMPRISSATQTSFLSLRHPTKSNHFIPGLVNNDLSLQLAFLALSSSRIGHDSHDENLITSSQSLYGKALREMQRAISDPRRRHADEVILACSTLGLYDIFEAQALAAVQPGATPHGWLSHSAGVGRLLEARGPEGFATDKGHAIFLHVRIVIAIRYSTARKACFLAEPEWLTLPWKKHPKNMLHKMIDVMVFVPVVVETYDHLQADTSLDYGETRRERQSLLAKCAALDKQLQNWYTALCGEVNGRPLWHTFPSDDASYPFSHLFRFDDPDVARTITLYWTCAMVIQSTMCQLQRQLGQGAAQSPDMDTLPDHINPRMYAVNIAQSLPYMLHPDMGELGPQLALFPLGMAFAFFAAPNRVPWTPDTDGMESSGSRIDGLDEVNNPLADDSARGVDYCQWFAKVFTDLDSRNMPGQAFLFRLMKAVGTDRPILGVHPVIASAASTND</sequence>
<feature type="domain" description="Zn(2)-C6 fungal-type" evidence="6">
    <location>
        <begin position="10"/>
        <end position="38"/>
    </location>
</feature>
<organism evidence="7 8">
    <name type="scientific">Endocarpon pusillum</name>
    <dbReference type="NCBI Taxonomy" id="364733"/>
    <lineage>
        <taxon>Eukaryota</taxon>
        <taxon>Fungi</taxon>
        <taxon>Dikarya</taxon>
        <taxon>Ascomycota</taxon>
        <taxon>Pezizomycotina</taxon>
        <taxon>Eurotiomycetes</taxon>
        <taxon>Chaetothyriomycetidae</taxon>
        <taxon>Verrucariales</taxon>
        <taxon>Verrucariaceae</taxon>
        <taxon>Endocarpon</taxon>
    </lineage>
</organism>
<keyword evidence="1" id="KW-0805">Transcription regulation</keyword>
<evidence type="ECO:0000259" key="6">
    <source>
        <dbReference type="PROSITE" id="PS50048"/>
    </source>
</evidence>
<evidence type="ECO:0000313" key="8">
    <source>
        <dbReference type="Proteomes" id="UP000606974"/>
    </source>
</evidence>
<keyword evidence="8" id="KW-1185">Reference proteome</keyword>
<dbReference type="EMBL" id="JAACFV010000045">
    <property type="protein sequence ID" value="KAF7509121.1"/>
    <property type="molecule type" value="Genomic_DNA"/>
</dbReference>
<reference evidence="7" key="1">
    <citation type="submission" date="2020-02" db="EMBL/GenBank/DDBJ databases">
        <authorList>
            <person name="Palmer J.M."/>
        </authorList>
    </citation>
    <scope>NUCLEOTIDE SEQUENCE</scope>
    <source>
        <strain evidence="7">EPUS1.4</strain>
        <tissue evidence="7">Thallus</tissue>
    </source>
</reference>
<dbReference type="InterPro" id="IPR036864">
    <property type="entry name" value="Zn2-C6_fun-type_DNA-bd_sf"/>
</dbReference>
<evidence type="ECO:0000256" key="4">
    <source>
        <dbReference type="ARBA" id="ARBA00023242"/>
    </source>
</evidence>
<dbReference type="Pfam" id="PF11951">
    <property type="entry name" value="Fungal_trans_2"/>
    <property type="match status" value="1"/>
</dbReference>
<feature type="region of interest" description="Disordered" evidence="5">
    <location>
        <begin position="51"/>
        <end position="117"/>
    </location>
</feature>
<dbReference type="PANTHER" id="PTHR38111">
    <property type="entry name" value="ZN(2)-C6 FUNGAL-TYPE DOMAIN-CONTAINING PROTEIN-RELATED"/>
    <property type="match status" value="1"/>
</dbReference>
<dbReference type="PROSITE" id="PS00463">
    <property type="entry name" value="ZN2_CY6_FUNGAL_1"/>
    <property type="match status" value="1"/>
</dbReference>
<dbReference type="InterPro" id="IPR001138">
    <property type="entry name" value="Zn2Cys6_DnaBD"/>
</dbReference>
<dbReference type="OrthoDB" id="3525185at2759"/>
<evidence type="ECO:0000256" key="2">
    <source>
        <dbReference type="ARBA" id="ARBA00023125"/>
    </source>
</evidence>
<dbReference type="InterPro" id="IPR053178">
    <property type="entry name" value="Osmoadaptation_assoc"/>
</dbReference>
<dbReference type="PROSITE" id="PS50048">
    <property type="entry name" value="ZN2_CY6_FUNGAL_2"/>
    <property type="match status" value="1"/>
</dbReference>
<dbReference type="GO" id="GO:0003677">
    <property type="term" value="F:DNA binding"/>
    <property type="evidence" value="ECO:0007669"/>
    <property type="project" value="UniProtKB-KW"/>
</dbReference>
<protein>
    <recommendedName>
        <fullName evidence="6">Zn(2)-C6 fungal-type domain-containing protein</fullName>
    </recommendedName>
</protein>
<name>A0A8H7ALD2_9EURO</name>
<dbReference type="Gene3D" id="4.10.240.10">
    <property type="entry name" value="Zn(2)-C6 fungal-type DNA-binding domain"/>
    <property type="match status" value="1"/>
</dbReference>
<feature type="compositionally biased region" description="Low complexity" evidence="5">
    <location>
        <begin position="72"/>
        <end position="83"/>
    </location>
</feature>
<evidence type="ECO:0000256" key="1">
    <source>
        <dbReference type="ARBA" id="ARBA00023015"/>
    </source>
</evidence>
<keyword evidence="2" id="KW-0238">DNA-binding</keyword>
<dbReference type="SMART" id="SM00066">
    <property type="entry name" value="GAL4"/>
    <property type="match status" value="1"/>
</dbReference>
<dbReference type="InterPro" id="IPR021858">
    <property type="entry name" value="Fun_TF"/>
</dbReference>
<proteinExistence type="predicted"/>
<dbReference type="GO" id="GO:0008270">
    <property type="term" value="F:zinc ion binding"/>
    <property type="evidence" value="ECO:0007669"/>
    <property type="project" value="InterPro"/>
</dbReference>
<dbReference type="SUPFAM" id="SSF57701">
    <property type="entry name" value="Zn2/Cys6 DNA-binding domain"/>
    <property type="match status" value="1"/>
</dbReference>
<comment type="caution">
    <text evidence="7">The sequence shown here is derived from an EMBL/GenBank/DDBJ whole genome shotgun (WGS) entry which is preliminary data.</text>
</comment>
<keyword evidence="3" id="KW-0804">Transcription</keyword>
<dbReference type="Pfam" id="PF00172">
    <property type="entry name" value="Zn_clus"/>
    <property type="match status" value="1"/>
</dbReference>
<keyword evidence="4" id="KW-0539">Nucleus</keyword>
<dbReference type="GO" id="GO:0000981">
    <property type="term" value="F:DNA-binding transcription factor activity, RNA polymerase II-specific"/>
    <property type="evidence" value="ECO:0007669"/>
    <property type="project" value="InterPro"/>
</dbReference>
<accession>A0A8H7ALD2</accession>